<dbReference type="AlphaFoldDB" id="A0A8T8WI63"/>
<sequence>MELRRIELWIVGDRVEGAGLVPTLEAAIECPVGLLPREVRLGDELGEQATAVTGDELVCGVTSRRCAGATEAWSTGVSVEREREWWVRRECEIGIARFGGEGIDGFCLPKWHALVSRRCCFNVSSW</sequence>
<dbReference type="GeneID" id="67180154"/>
<reference evidence="1 2" key="1">
    <citation type="journal article" date="2021" name="Int. J. Syst. Evol. Microbiol.">
        <title>Halobaculum halophilum sp. nov. and Halobaculum salinum sp. nov., isolated from salt lake and saline soil.</title>
        <authorList>
            <person name="Cui H.L."/>
            <person name="Shi X.W."/>
            <person name="Yin X.M."/>
            <person name="Yang X.Y."/>
            <person name="Hou J."/>
            <person name="Zhu L."/>
        </authorList>
    </citation>
    <scope>NUCLEOTIDE SEQUENCE [LARGE SCALE GENOMIC DNA]</scope>
    <source>
        <strain evidence="1 2">NBRC 109044</strain>
    </source>
</reference>
<keyword evidence="1" id="KW-0614">Plasmid</keyword>
<gene>
    <name evidence="1" type="ORF">K6T50_18390</name>
</gene>
<accession>A0A8T8WI63</accession>
<proteinExistence type="predicted"/>
<protein>
    <submittedName>
        <fullName evidence="1">Uncharacterized protein</fullName>
    </submittedName>
</protein>
<evidence type="ECO:0000313" key="2">
    <source>
        <dbReference type="Proteomes" id="UP000826254"/>
    </source>
</evidence>
<keyword evidence="2" id="KW-1185">Reference proteome</keyword>
<dbReference type="Proteomes" id="UP000826254">
    <property type="component" value="Plasmid unnamed2"/>
</dbReference>
<organism evidence="1 2">
    <name type="scientific">Halobaculum magnesiiphilum</name>
    <dbReference type="NCBI Taxonomy" id="1017351"/>
    <lineage>
        <taxon>Archaea</taxon>
        <taxon>Methanobacteriati</taxon>
        <taxon>Methanobacteriota</taxon>
        <taxon>Stenosarchaea group</taxon>
        <taxon>Halobacteria</taxon>
        <taxon>Halobacteriales</taxon>
        <taxon>Haloferacaceae</taxon>
        <taxon>Halobaculum</taxon>
    </lineage>
</organism>
<dbReference type="KEGG" id="hmp:K6T50_18390"/>
<name>A0A8T8WI63_9EURY</name>
<dbReference type="RefSeq" id="WP_222609288.1">
    <property type="nucleotide sequence ID" value="NZ_CP081960.1"/>
</dbReference>
<geneLocation type="plasmid" evidence="1 2">
    <name>unnamed2</name>
</geneLocation>
<dbReference type="EMBL" id="CP081960">
    <property type="protein sequence ID" value="QZP39539.1"/>
    <property type="molecule type" value="Genomic_DNA"/>
</dbReference>
<evidence type="ECO:0000313" key="1">
    <source>
        <dbReference type="EMBL" id="QZP39539.1"/>
    </source>
</evidence>